<comment type="caution">
    <text evidence="2">The sequence shown here is derived from an EMBL/GenBank/DDBJ whole genome shotgun (WGS) entry which is preliminary data.</text>
</comment>
<feature type="region of interest" description="Disordered" evidence="1">
    <location>
        <begin position="54"/>
        <end position="77"/>
    </location>
</feature>
<evidence type="ECO:0000256" key="1">
    <source>
        <dbReference type="SAM" id="MobiDB-lite"/>
    </source>
</evidence>
<evidence type="ECO:0000313" key="3">
    <source>
        <dbReference type="Proteomes" id="UP001345963"/>
    </source>
</evidence>
<keyword evidence="3" id="KW-1185">Reference proteome</keyword>
<evidence type="ECO:0000313" key="2">
    <source>
        <dbReference type="EMBL" id="MED6237769.1"/>
    </source>
</evidence>
<feature type="compositionally biased region" description="Pro residues" evidence="1">
    <location>
        <begin position="68"/>
        <end position="77"/>
    </location>
</feature>
<name>A0ABU7AI72_9TELE</name>
<gene>
    <name evidence="2" type="ORF">ATANTOWER_009910</name>
</gene>
<dbReference type="Proteomes" id="UP001345963">
    <property type="component" value="Unassembled WGS sequence"/>
</dbReference>
<dbReference type="EMBL" id="JAHUTI010019692">
    <property type="protein sequence ID" value="MED6237769.1"/>
    <property type="molecule type" value="Genomic_DNA"/>
</dbReference>
<sequence>MAAGFGPNCRNSVGNKDNSAARLQISSISLSPAQGLLGKWQTAPRLRQRRLHPNFSLTQKAGESCASPPSPPSTETH</sequence>
<protein>
    <submittedName>
        <fullName evidence="2">Uncharacterized protein</fullName>
    </submittedName>
</protein>
<organism evidence="2 3">
    <name type="scientific">Ataeniobius toweri</name>
    <dbReference type="NCBI Taxonomy" id="208326"/>
    <lineage>
        <taxon>Eukaryota</taxon>
        <taxon>Metazoa</taxon>
        <taxon>Chordata</taxon>
        <taxon>Craniata</taxon>
        <taxon>Vertebrata</taxon>
        <taxon>Euteleostomi</taxon>
        <taxon>Actinopterygii</taxon>
        <taxon>Neopterygii</taxon>
        <taxon>Teleostei</taxon>
        <taxon>Neoteleostei</taxon>
        <taxon>Acanthomorphata</taxon>
        <taxon>Ovalentaria</taxon>
        <taxon>Atherinomorphae</taxon>
        <taxon>Cyprinodontiformes</taxon>
        <taxon>Goodeidae</taxon>
        <taxon>Ataeniobius</taxon>
    </lineage>
</organism>
<reference evidence="2 3" key="1">
    <citation type="submission" date="2021-07" db="EMBL/GenBank/DDBJ databases">
        <authorList>
            <person name="Palmer J.M."/>
        </authorList>
    </citation>
    <scope>NUCLEOTIDE SEQUENCE [LARGE SCALE GENOMIC DNA]</scope>
    <source>
        <strain evidence="2 3">AT_MEX2019</strain>
        <tissue evidence="2">Muscle</tissue>
    </source>
</reference>
<accession>A0ABU7AI72</accession>
<proteinExistence type="predicted"/>